<dbReference type="PIRSF" id="PIRSF001594">
    <property type="entry name" value="Pyruv_carbox"/>
    <property type="match status" value="1"/>
</dbReference>
<keyword evidence="6" id="KW-0479">Metal-binding</keyword>
<evidence type="ECO:0000259" key="12">
    <source>
        <dbReference type="PROSITE" id="PS50968"/>
    </source>
</evidence>
<keyword evidence="5 11" id="KW-0436">Ligase</keyword>
<dbReference type="Pfam" id="PF02436">
    <property type="entry name" value="PYC_OADA"/>
    <property type="match status" value="1"/>
</dbReference>
<dbReference type="Gene3D" id="2.40.50.100">
    <property type="match status" value="1"/>
</dbReference>
<dbReference type="SUPFAM" id="SSF89000">
    <property type="entry name" value="post-HMGL domain-like"/>
    <property type="match status" value="1"/>
</dbReference>
<dbReference type="SUPFAM" id="SSF51246">
    <property type="entry name" value="Rudiment single hybrid motif"/>
    <property type="match status" value="1"/>
</dbReference>
<dbReference type="InterPro" id="IPR000089">
    <property type="entry name" value="Biotin_lipoyl"/>
</dbReference>
<feature type="domain" description="Biotin carboxylation" evidence="14">
    <location>
        <begin position="8"/>
        <end position="461"/>
    </location>
</feature>
<comment type="function">
    <text evidence="11">Catalyzes a 2-step reaction, involving the ATP-dependent carboxylation of the covalently attached biotin in the first step and the transfer of the carboxyl group to pyruvate in the second.</text>
</comment>
<dbReference type="EC" id="6.4.1.1" evidence="3 11"/>
<evidence type="ECO:0000259" key="13">
    <source>
        <dbReference type="PROSITE" id="PS50975"/>
    </source>
</evidence>
<dbReference type="PROSITE" id="PS00188">
    <property type="entry name" value="BIOTIN"/>
    <property type="match status" value="1"/>
</dbReference>
<dbReference type="GO" id="GO:0004736">
    <property type="term" value="F:pyruvate carboxylase activity"/>
    <property type="evidence" value="ECO:0007669"/>
    <property type="project" value="UniProtKB-EC"/>
</dbReference>
<dbReference type="InterPro" id="IPR011764">
    <property type="entry name" value="Biotin_carboxylation_dom"/>
</dbReference>
<dbReference type="InterPro" id="IPR003379">
    <property type="entry name" value="Carboxylase_cons_dom"/>
</dbReference>
<evidence type="ECO:0000259" key="14">
    <source>
        <dbReference type="PROSITE" id="PS50979"/>
    </source>
</evidence>
<dbReference type="CDD" id="cd07937">
    <property type="entry name" value="DRE_TIM_PC_TC_5S"/>
    <property type="match status" value="1"/>
</dbReference>
<evidence type="ECO:0000313" key="17">
    <source>
        <dbReference type="Proteomes" id="UP000837803"/>
    </source>
</evidence>
<name>A0ABM9AYX4_9BACT</name>
<comment type="caution">
    <text evidence="16">The sequence shown here is derived from an EMBL/GenBank/DDBJ whole genome shotgun (WGS) entry which is preliminary data.</text>
</comment>
<reference evidence="16" key="1">
    <citation type="submission" date="2021-12" db="EMBL/GenBank/DDBJ databases">
        <authorList>
            <person name="Rodrigo-Torres L."/>
            <person name="Arahal R. D."/>
            <person name="Lucena T."/>
        </authorList>
    </citation>
    <scope>NUCLEOTIDE SEQUENCE</scope>
    <source>
        <strain evidence="16">CECT 8419</strain>
    </source>
</reference>
<dbReference type="SUPFAM" id="SSF51230">
    <property type="entry name" value="Single hybrid motif"/>
    <property type="match status" value="1"/>
</dbReference>
<dbReference type="PROSITE" id="PS50968">
    <property type="entry name" value="BIOTINYL_LIPOYL"/>
    <property type="match status" value="1"/>
</dbReference>
<evidence type="ECO:0000256" key="9">
    <source>
        <dbReference type="ARBA" id="ARBA00023267"/>
    </source>
</evidence>
<dbReference type="PANTHER" id="PTHR43778:SF2">
    <property type="entry name" value="PYRUVATE CARBOXYLASE, MITOCHONDRIAL"/>
    <property type="match status" value="1"/>
</dbReference>
<evidence type="ECO:0000256" key="2">
    <source>
        <dbReference type="ARBA" id="ARBA00004742"/>
    </source>
</evidence>
<dbReference type="InterPro" id="IPR013785">
    <property type="entry name" value="Aldolase_TIM"/>
</dbReference>
<dbReference type="InterPro" id="IPR011761">
    <property type="entry name" value="ATP-grasp"/>
</dbReference>
<dbReference type="SMART" id="SM00878">
    <property type="entry name" value="Biotin_carb_C"/>
    <property type="match status" value="1"/>
</dbReference>
<keyword evidence="8 11" id="KW-0067">ATP-binding</keyword>
<dbReference type="SUPFAM" id="SSF52440">
    <property type="entry name" value="PreATP-grasp domain"/>
    <property type="match status" value="1"/>
</dbReference>
<dbReference type="Gene3D" id="3.20.20.70">
    <property type="entry name" value="Aldolase class I"/>
    <property type="match status" value="1"/>
</dbReference>
<dbReference type="InterPro" id="IPR001882">
    <property type="entry name" value="Biotin_BS"/>
</dbReference>
<dbReference type="Pfam" id="PF00364">
    <property type="entry name" value="Biotin_lipoyl"/>
    <property type="match status" value="1"/>
</dbReference>
<dbReference type="InterPro" id="IPR016185">
    <property type="entry name" value="PreATP-grasp_dom_sf"/>
</dbReference>
<dbReference type="PANTHER" id="PTHR43778">
    <property type="entry name" value="PYRUVATE CARBOXYLASE"/>
    <property type="match status" value="1"/>
</dbReference>
<dbReference type="NCBIfam" id="NF009554">
    <property type="entry name" value="PRK12999.1"/>
    <property type="match status" value="1"/>
</dbReference>
<dbReference type="Pfam" id="PF00289">
    <property type="entry name" value="Biotin_carb_N"/>
    <property type="match status" value="1"/>
</dbReference>
<keyword evidence="10" id="KW-0511">Multifunctional enzyme</keyword>
<evidence type="ECO:0000256" key="11">
    <source>
        <dbReference type="PIRNR" id="PIRNR001594"/>
    </source>
</evidence>
<evidence type="ECO:0000256" key="8">
    <source>
        <dbReference type="ARBA" id="ARBA00022840"/>
    </source>
</evidence>
<dbReference type="InterPro" id="IPR055268">
    <property type="entry name" value="PCB-like"/>
</dbReference>
<dbReference type="Pfam" id="PF00682">
    <property type="entry name" value="HMGL-like"/>
    <property type="match status" value="1"/>
</dbReference>
<dbReference type="InterPro" id="IPR005481">
    <property type="entry name" value="BC-like_N"/>
</dbReference>
<comment type="pathway">
    <text evidence="2">Carbohydrate biosynthesis; gluconeogenesis.</text>
</comment>
<comment type="catalytic activity">
    <reaction evidence="11">
        <text>hydrogencarbonate + pyruvate + ATP = oxaloacetate + ADP + phosphate + H(+)</text>
        <dbReference type="Rhea" id="RHEA:20844"/>
        <dbReference type="ChEBI" id="CHEBI:15361"/>
        <dbReference type="ChEBI" id="CHEBI:15378"/>
        <dbReference type="ChEBI" id="CHEBI:16452"/>
        <dbReference type="ChEBI" id="CHEBI:17544"/>
        <dbReference type="ChEBI" id="CHEBI:30616"/>
        <dbReference type="ChEBI" id="CHEBI:43474"/>
        <dbReference type="ChEBI" id="CHEBI:456216"/>
        <dbReference type="EC" id="6.4.1.1"/>
    </reaction>
</comment>
<dbReference type="InterPro" id="IPR005930">
    <property type="entry name" value="Pyruv_COase"/>
</dbReference>
<dbReference type="Pfam" id="PF02786">
    <property type="entry name" value="CPSase_L_D2"/>
    <property type="match status" value="1"/>
</dbReference>
<dbReference type="SUPFAM" id="SSF56059">
    <property type="entry name" value="Glutathione synthetase ATP-binding domain-like"/>
    <property type="match status" value="1"/>
</dbReference>
<keyword evidence="16" id="KW-0670">Pyruvate</keyword>
<protein>
    <recommendedName>
        <fullName evidence="3 11">Pyruvate carboxylase</fullName>
        <ecNumber evidence="3 11">6.4.1.1</ecNumber>
    </recommendedName>
</protein>
<feature type="domain" description="ATP-grasp" evidence="13">
    <location>
        <begin position="128"/>
        <end position="325"/>
    </location>
</feature>
<keyword evidence="17" id="KW-1185">Reference proteome</keyword>
<dbReference type="EMBL" id="CAKLPZ010000001">
    <property type="protein sequence ID" value="CAH1000010.1"/>
    <property type="molecule type" value="Genomic_DNA"/>
</dbReference>
<evidence type="ECO:0000256" key="1">
    <source>
        <dbReference type="ARBA" id="ARBA00001953"/>
    </source>
</evidence>
<sequence length="1169" mass="130789">MLAQDKRRFNKILVANRGEIAIRILRAASELQMRTVAIYTYEDRYSLHRYKADESYQIGPDDEPLRPYIDIKAIIKLALDKKVDAIHPGYGFLSENVEFARGCLAAGIEFVGPSPDSMDQLGDKVAAKELARRVGVPLIQDSDKDISDPAVAASEAAVIGYPVIIKAAAGGGGRGMRVVRNEQQLRTEVIEASSEAEKAFGNGTIFLEKFIENPRHIEVQLLGDRHGNLVHLYERDCSVQRRFQKVVEVAPAANLSQETKDKLYHYALQLGREVNYYCAGTVEFLVDQDESIYFIEVNPRIQVEHTITEEITGIDLVRTQFLVTMGYALDHKTIFIRSQEDIQANGFAIQCRVTTEDPANDFKPDYGTLIAYRSASGMGIRLDAGSAFPGATISPYFDSLLVKVTGTGRTLKGAAERLHRALREFRVRGVKTNIGFLLNLLENEDFQEGRATVRFIPDHPELLQLRGFRDRGTRLLRYVADVIVNSNPDVKYVDTSRTFLKPVVPPFDVYAELPKGSRDRLKDLGRDSFVDWLKQEKRIQYTDTTFRDAHQSLLATRMRMIDMLNVSQSYAANQPADLFSMEVWGGATFDVALRFLKEDPWRRLRKLRTAIPNTIFQMLLRGSNAVGYKAYPDNLIIKFIEEAARGSMLYDVDGREEGYAGGIDLFRIFDSLNWVKNMEVSIRTVRENTDSLAEACICYSGDFTNSKETKFTLSYYLELAKRLEGAGAHLLAIKDMAGLLKPIAARELITALRETVDLPIHLHTHDTSGIQSATYLEAINAGVDIVDVAINSLSGLTSQPGYNSIAAMMQGHERENPVNLPLLNEYADYWETVRNYYYPFETELRAGTATIYDTEIPGGQYSNLRPQARGLGLEDRFPTIRKNYSAANELFGNLVKVTPSSKVVGDMAMFMTSNDLTAEDVRRRGDKLDFPDSVKSLMRGDLGQIEGGFDEEVQRMVLKGEQAYTDRPNAHLDPVDFEAAAVTYREQFDEEPTTMDLLSHQLYPKVFADYKAFQNDYGQVANIPTLAFFYGLKPNEEILVRISAGKRITIKYLNMTNADELGNRLVFFTLNGQTRSVTVRDQQIDSKVKAHVKAGGENEVGSPLQGNLSRILVKVGDTVAAGDPLFVIEAMKMESTITSPLAGEVTLLPLKEKTLVEANDLVVRIGAAG</sequence>
<evidence type="ECO:0000256" key="6">
    <source>
        <dbReference type="ARBA" id="ARBA00022723"/>
    </source>
</evidence>
<gene>
    <name evidence="16" type="primary">pycA</name>
    <name evidence="16" type="ORF">LEM8419_01214</name>
</gene>
<dbReference type="PROSITE" id="PS50975">
    <property type="entry name" value="ATP_GRASP"/>
    <property type="match status" value="1"/>
</dbReference>
<dbReference type="Gene3D" id="3.30.470.20">
    <property type="entry name" value="ATP-grasp fold, B domain"/>
    <property type="match status" value="1"/>
</dbReference>
<evidence type="ECO:0000256" key="7">
    <source>
        <dbReference type="ARBA" id="ARBA00022741"/>
    </source>
</evidence>
<dbReference type="Pfam" id="PF02785">
    <property type="entry name" value="Biotin_carb_C"/>
    <property type="match status" value="1"/>
</dbReference>
<dbReference type="NCBIfam" id="NF006761">
    <property type="entry name" value="PRK09282.1"/>
    <property type="match status" value="1"/>
</dbReference>
<dbReference type="InterPro" id="IPR005479">
    <property type="entry name" value="CPAse_ATP-bd"/>
</dbReference>
<accession>A0ABM9AYX4</accession>
<keyword evidence="7 11" id="KW-0547">Nucleotide-binding</keyword>
<feature type="domain" description="Lipoyl-binding" evidence="12">
    <location>
        <begin position="1091"/>
        <end position="1166"/>
    </location>
</feature>
<evidence type="ECO:0000313" key="16">
    <source>
        <dbReference type="EMBL" id="CAH1000010.1"/>
    </source>
</evidence>
<dbReference type="NCBIfam" id="TIGR01235">
    <property type="entry name" value="pyruv_carbox"/>
    <property type="match status" value="1"/>
</dbReference>
<keyword evidence="4" id="KW-0312">Gluconeogenesis</keyword>
<proteinExistence type="predicted"/>
<dbReference type="PROSITE" id="PS00866">
    <property type="entry name" value="CPSASE_1"/>
    <property type="match status" value="1"/>
</dbReference>
<dbReference type="InterPro" id="IPR011054">
    <property type="entry name" value="Rudment_hybrid_motif"/>
</dbReference>
<evidence type="ECO:0000256" key="3">
    <source>
        <dbReference type="ARBA" id="ARBA00013057"/>
    </source>
</evidence>
<dbReference type="SUPFAM" id="SSF51569">
    <property type="entry name" value="Aldolase"/>
    <property type="match status" value="1"/>
</dbReference>
<dbReference type="PROSITE" id="PS50991">
    <property type="entry name" value="PYR_CT"/>
    <property type="match status" value="1"/>
</dbReference>
<dbReference type="InterPro" id="IPR000891">
    <property type="entry name" value="PYR_CT"/>
</dbReference>
<dbReference type="RefSeq" id="WP_238750123.1">
    <property type="nucleotide sequence ID" value="NZ_CAKLPZ010000001.1"/>
</dbReference>
<keyword evidence="9 11" id="KW-0092">Biotin</keyword>
<organism evidence="16 17">
    <name type="scientific">Neolewinella maritima</name>
    <dbReference type="NCBI Taxonomy" id="1383882"/>
    <lineage>
        <taxon>Bacteria</taxon>
        <taxon>Pseudomonadati</taxon>
        <taxon>Bacteroidota</taxon>
        <taxon>Saprospiria</taxon>
        <taxon>Saprospirales</taxon>
        <taxon>Lewinellaceae</taxon>
        <taxon>Neolewinella</taxon>
    </lineage>
</organism>
<dbReference type="InterPro" id="IPR011053">
    <property type="entry name" value="Single_hybrid_motif"/>
</dbReference>
<comment type="cofactor">
    <cofactor evidence="1 11">
        <name>biotin</name>
        <dbReference type="ChEBI" id="CHEBI:57586"/>
    </cofactor>
</comment>
<dbReference type="CDD" id="cd06850">
    <property type="entry name" value="biotinyl_domain"/>
    <property type="match status" value="1"/>
</dbReference>
<evidence type="ECO:0000256" key="4">
    <source>
        <dbReference type="ARBA" id="ARBA00022432"/>
    </source>
</evidence>
<evidence type="ECO:0000259" key="15">
    <source>
        <dbReference type="PROSITE" id="PS50991"/>
    </source>
</evidence>
<dbReference type="PROSITE" id="PS50979">
    <property type="entry name" value="BC"/>
    <property type="match status" value="1"/>
</dbReference>
<dbReference type="Gene3D" id="3.10.600.10">
    <property type="entry name" value="pyruvate carboxylase f1077a mutant domain"/>
    <property type="match status" value="1"/>
</dbReference>
<dbReference type="PROSITE" id="PS00867">
    <property type="entry name" value="CPSASE_2"/>
    <property type="match status" value="1"/>
</dbReference>
<dbReference type="InterPro" id="IPR005482">
    <property type="entry name" value="Biotin_COase_C"/>
</dbReference>
<evidence type="ECO:0000256" key="5">
    <source>
        <dbReference type="ARBA" id="ARBA00022598"/>
    </source>
</evidence>
<dbReference type="Proteomes" id="UP000837803">
    <property type="component" value="Unassembled WGS sequence"/>
</dbReference>
<feature type="domain" description="Pyruvate carboxyltransferase" evidence="15">
    <location>
        <begin position="539"/>
        <end position="824"/>
    </location>
</feature>
<evidence type="ECO:0000256" key="10">
    <source>
        <dbReference type="ARBA" id="ARBA00023268"/>
    </source>
</evidence>